<evidence type="ECO:0000313" key="1">
    <source>
        <dbReference type="EMBL" id="KAF9464140.1"/>
    </source>
</evidence>
<organism evidence="1 2">
    <name type="scientific">Collybia nuda</name>
    <dbReference type="NCBI Taxonomy" id="64659"/>
    <lineage>
        <taxon>Eukaryota</taxon>
        <taxon>Fungi</taxon>
        <taxon>Dikarya</taxon>
        <taxon>Basidiomycota</taxon>
        <taxon>Agaricomycotina</taxon>
        <taxon>Agaricomycetes</taxon>
        <taxon>Agaricomycetidae</taxon>
        <taxon>Agaricales</taxon>
        <taxon>Tricholomatineae</taxon>
        <taxon>Clitocybaceae</taxon>
        <taxon>Collybia</taxon>
    </lineage>
</organism>
<accession>A0A9P6CJA7</accession>
<keyword evidence="2" id="KW-1185">Reference proteome</keyword>
<comment type="caution">
    <text evidence="1">The sequence shown here is derived from an EMBL/GenBank/DDBJ whole genome shotgun (WGS) entry which is preliminary data.</text>
</comment>
<dbReference type="Proteomes" id="UP000807353">
    <property type="component" value="Unassembled WGS sequence"/>
</dbReference>
<evidence type="ECO:0000313" key="2">
    <source>
        <dbReference type="Proteomes" id="UP000807353"/>
    </source>
</evidence>
<sequence>MPSFSYRSKIRAVSDHYGLNLNVQHRLDVGIASDSLYRVNKPRLPECVDVRLSSNLVVTLSGKVDGFEIPAVEIIVSSLAQHLVDYLRTNASSLGLSTISDMWIDNNDGLLKLTLTSSRQYPSKLELLPVRVLLVGLDLCYSWQISTSSVANAQPQQESHPFSQRLSLPFRTLLDNVVGRFVTWQLVKRYPFIFGQWCQQLEAEASFFSPIFSSILTIMKRSPNPVFRAKCQRLIKVLRCRHSTTISESLSNLENHLRDISEVDVSFIRVKPLSLKDEDVLWFTMERVYRDGMRRRQFKGLVGPLAADDTDDEDLSQDHTLLQHSITLDDQLSWDDPSSKPLAHVWIDPFSVRQCPDMAMDLELLDHSDQGPMNDDFWSDTHDLYFDSGDDRDLSNSQFLSGNKVDLKNAERVIPPVVFEFSDDDLFDPFQPDFKTNRPDADQDEFAESKIKYFPRDHAPNQVDGYEQVSEAVAGGAGELSWHTRTLVQNQFFSATEEPVPRQEETLLQPQNTWSDHEANLYMPLRFSIDDVEMDLVSSDTESSNPQILGSASEEHYDFEESADSWEDLSVPVGLILSEEDHSHPIPPFRVTCPSKMHQLKYQGDGEDEEPRLEQGFKSTLDWGVSADGVMHPIGDWGEDVFLVMDF</sequence>
<dbReference type="EMBL" id="MU150256">
    <property type="protein sequence ID" value="KAF9464140.1"/>
    <property type="molecule type" value="Genomic_DNA"/>
</dbReference>
<gene>
    <name evidence="1" type="ORF">BDZ94DRAFT_1321256</name>
</gene>
<reference evidence="1" key="1">
    <citation type="submission" date="2020-11" db="EMBL/GenBank/DDBJ databases">
        <authorList>
            <consortium name="DOE Joint Genome Institute"/>
            <person name="Ahrendt S."/>
            <person name="Riley R."/>
            <person name="Andreopoulos W."/>
            <person name="Labutti K."/>
            <person name="Pangilinan J."/>
            <person name="Ruiz-Duenas F.J."/>
            <person name="Barrasa J.M."/>
            <person name="Sanchez-Garcia M."/>
            <person name="Camarero S."/>
            <person name="Miyauchi S."/>
            <person name="Serrano A."/>
            <person name="Linde D."/>
            <person name="Babiker R."/>
            <person name="Drula E."/>
            <person name="Ayuso-Fernandez I."/>
            <person name="Pacheco R."/>
            <person name="Padilla G."/>
            <person name="Ferreira P."/>
            <person name="Barriuso J."/>
            <person name="Kellner H."/>
            <person name="Castanera R."/>
            <person name="Alfaro M."/>
            <person name="Ramirez L."/>
            <person name="Pisabarro A.G."/>
            <person name="Kuo A."/>
            <person name="Tritt A."/>
            <person name="Lipzen A."/>
            <person name="He G."/>
            <person name="Yan M."/>
            <person name="Ng V."/>
            <person name="Cullen D."/>
            <person name="Martin F."/>
            <person name="Rosso M.-N."/>
            <person name="Henrissat B."/>
            <person name="Hibbett D."/>
            <person name="Martinez A.T."/>
            <person name="Grigoriev I.V."/>
        </authorList>
    </citation>
    <scope>NUCLEOTIDE SEQUENCE</scope>
    <source>
        <strain evidence="1">CBS 247.69</strain>
    </source>
</reference>
<dbReference type="OrthoDB" id="3141012at2759"/>
<dbReference type="AlphaFoldDB" id="A0A9P6CJA7"/>
<name>A0A9P6CJA7_9AGAR</name>
<proteinExistence type="predicted"/>
<protein>
    <submittedName>
        <fullName evidence="1">Uncharacterized protein</fullName>
    </submittedName>
</protein>